<dbReference type="Pfam" id="PF01636">
    <property type="entry name" value="APH"/>
    <property type="match status" value="1"/>
</dbReference>
<dbReference type="PANTHER" id="PTHR21310:SF42">
    <property type="entry name" value="BIFUNCTIONAL AAC_APH"/>
    <property type="match status" value="1"/>
</dbReference>
<dbReference type="InterPro" id="IPR002575">
    <property type="entry name" value="Aminoglycoside_PTrfase"/>
</dbReference>
<dbReference type="Gene3D" id="3.90.1200.10">
    <property type="match status" value="1"/>
</dbReference>
<sequence length="288" mass="32725">MYKINTDLVRRLIKKQFPQWADLPVNPVEKGGYDNFTFHLGDEMSVRLPRDEGHAPQVEKEAHWLPKLRPHLSLPIPVPLAKGKPDEDYPFFWSVNRWIEGETLRHDNISDINEFAVELSMFIKELQRIDASNGPAGGEHNYFRGCPLTVYNDWTLSALETLGGLVDKDKCLKIWHQATASEWTKKPVWIHGDIAPGNLLVKNGKLSSVIDFGIMAVGDPAIELTMAWTFFDDNSRKVFLQSTGLDIETENRARGWALWKALITYAGEDKESVSVREAKKVIDVLLSE</sequence>
<gene>
    <name evidence="2" type="ORF">ACFPYJ_30000</name>
</gene>
<keyword evidence="2" id="KW-0808">Transferase</keyword>
<comment type="caution">
    <text evidence="2">The sequence shown here is derived from an EMBL/GenBank/DDBJ whole genome shotgun (WGS) entry which is preliminary data.</text>
</comment>
<accession>A0ABW0W6H0</accession>
<keyword evidence="3" id="KW-1185">Reference proteome</keyword>
<dbReference type="InterPro" id="IPR051678">
    <property type="entry name" value="AGP_Transferase"/>
</dbReference>
<dbReference type="RefSeq" id="WP_379191927.1">
    <property type="nucleotide sequence ID" value="NZ_JBHSOW010000121.1"/>
</dbReference>
<dbReference type="GO" id="GO:0016740">
    <property type="term" value="F:transferase activity"/>
    <property type="evidence" value="ECO:0007669"/>
    <property type="project" value="UniProtKB-KW"/>
</dbReference>
<protein>
    <submittedName>
        <fullName evidence="2">Aminoglycoside phosphotransferase family protein</fullName>
        <ecNumber evidence="2">2.7.-.-</ecNumber>
    </submittedName>
</protein>
<evidence type="ECO:0000313" key="3">
    <source>
        <dbReference type="Proteomes" id="UP001596047"/>
    </source>
</evidence>
<evidence type="ECO:0000259" key="1">
    <source>
        <dbReference type="Pfam" id="PF01636"/>
    </source>
</evidence>
<dbReference type="CDD" id="cd05155">
    <property type="entry name" value="APH_ChoK_like_1"/>
    <property type="match status" value="1"/>
</dbReference>
<organism evidence="2 3">
    <name type="scientific">Paenibacillus solisilvae</name>
    <dbReference type="NCBI Taxonomy" id="2486751"/>
    <lineage>
        <taxon>Bacteria</taxon>
        <taxon>Bacillati</taxon>
        <taxon>Bacillota</taxon>
        <taxon>Bacilli</taxon>
        <taxon>Bacillales</taxon>
        <taxon>Paenibacillaceae</taxon>
        <taxon>Paenibacillus</taxon>
    </lineage>
</organism>
<proteinExistence type="predicted"/>
<dbReference type="Gene3D" id="3.30.200.20">
    <property type="entry name" value="Phosphorylase Kinase, domain 1"/>
    <property type="match status" value="1"/>
</dbReference>
<dbReference type="Proteomes" id="UP001596047">
    <property type="component" value="Unassembled WGS sequence"/>
</dbReference>
<evidence type="ECO:0000313" key="2">
    <source>
        <dbReference type="EMBL" id="MFC5653273.1"/>
    </source>
</evidence>
<dbReference type="PANTHER" id="PTHR21310">
    <property type="entry name" value="AMINOGLYCOSIDE PHOSPHOTRANSFERASE-RELATED-RELATED"/>
    <property type="match status" value="1"/>
</dbReference>
<dbReference type="EC" id="2.7.-.-" evidence="2"/>
<dbReference type="InterPro" id="IPR011009">
    <property type="entry name" value="Kinase-like_dom_sf"/>
</dbReference>
<dbReference type="SUPFAM" id="SSF56112">
    <property type="entry name" value="Protein kinase-like (PK-like)"/>
    <property type="match status" value="1"/>
</dbReference>
<feature type="domain" description="Aminoglycoside phosphotransferase" evidence="1">
    <location>
        <begin position="31"/>
        <end position="241"/>
    </location>
</feature>
<name>A0ABW0W6H0_9BACL</name>
<dbReference type="EMBL" id="JBHSOW010000121">
    <property type="protein sequence ID" value="MFC5653273.1"/>
    <property type="molecule type" value="Genomic_DNA"/>
</dbReference>
<reference evidence="3" key="1">
    <citation type="journal article" date="2019" name="Int. J. Syst. Evol. Microbiol.">
        <title>The Global Catalogue of Microorganisms (GCM) 10K type strain sequencing project: providing services to taxonomists for standard genome sequencing and annotation.</title>
        <authorList>
            <consortium name="The Broad Institute Genomics Platform"/>
            <consortium name="The Broad Institute Genome Sequencing Center for Infectious Disease"/>
            <person name="Wu L."/>
            <person name="Ma J."/>
        </authorList>
    </citation>
    <scope>NUCLEOTIDE SEQUENCE [LARGE SCALE GENOMIC DNA]</scope>
    <source>
        <strain evidence="3">CGMCC 1.3240</strain>
    </source>
</reference>